<reference evidence="1" key="1">
    <citation type="submission" date="2009-09" db="EMBL/GenBank/DDBJ databases">
        <authorList>
            <person name="Weinstock G."/>
            <person name="Sodergren E."/>
            <person name="Clifton S."/>
            <person name="Fulton L."/>
            <person name="Fulton B."/>
            <person name="Courtney L."/>
            <person name="Fronick C."/>
            <person name="Harrison M."/>
            <person name="Strong C."/>
            <person name="Farmer C."/>
            <person name="Delahaunty K."/>
            <person name="Markovic C."/>
            <person name="Hall O."/>
            <person name="Minx P."/>
            <person name="Tomlinson C."/>
            <person name="Mitreva M."/>
            <person name="Nelson J."/>
            <person name="Hou S."/>
            <person name="Wollam A."/>
            <person name="Pepin K.H."/>
            <person name="Johnson M."/>
            <person name="Bhonagiri V."/>
            <person name="Nash W.E."/>
            <person name="Warren W."/>
            <person name="Chinwalla A."/>
            <person name="Mardis E.R."/>
            <person name="Wilson R.K."/>
        </authorList>
    </citation>
    <scope>NUCLEOTIDE SEQUENCE [LARGE SCALE GENOMIC DNA]</scope>
    <source>
        <strain evidence="1">DSM 20544</strain>
    </source>
</reference>
<comment type="caution">
    <text evidence="1">The sequence shown here is derived from an EMBL/GenBank/DDBJ whole genome shotgun (WGS) entry which is preliminary data.</text>
</comment>
<dbReference type="InterPro" id="IPR014729">
    <property type="entry name" value="Rossmann-like_a/b/a_fold"/>
</dbReference>
<name>C9KJD7_9FIRM</name>
<dbReference type="Proteomes" id="UP000003671">
    <property type="component" value="Unassembled WGS sequence"/>
</dbReference>
<proteinExistence type="predicted"/>
<dbReference type="EMBL" id="ABWK02000001">
    <property type="protein sequence ID" value="EEX70003.1"/>
    <property type="molecule type" value="Genomic_DNA"/>
</dbReference>
<gene>
    <name evidence="1" type="ORF">MITSMUL_03134</name>
</gene>
<evidence type="ECO:0008006" key="3">
    <source>
        <dbReference type="Google" id="ProtNLM"/>
    </source>
</evidence>
<organism evidence="1 2">
    <name type="scientific">Mitsuokella multacida DSM 20544</name>
    <dbReference type="NCBI Taxonomy" id="500635"/>
    <lineage>
        <taxon>Bacteria</taxon>
        <taxon>Bacillati</taxon>
        <taxon>Bacillota</taxon>
        <taxon>Negativicutes</taxon>
        <taxon>Selenomonadales</taxon>
        <taxon>Selenomonadaceae</taxon>
        <taxon>Mitsuokella</taxon>
    </lineage>
</organism>
<sequence>MASESRLRYNAWIKTGCNAFDATYPSSKPMSFWTNQDVLEYIAYHRVKIPSVYGNVVKSKNGKYATTGEDRTGCVFCPIGCHLEKGDSRRFVRLSKTHPKLYDYCMNKLGMKELLDAIQEHTGCEKLYV</sequence>
<keyword evidence="2" id="KW-1185">Reference proteome</keyword>
<evidence type="ECO:0000313" key="1">
    <source>
        <dbReference type="EMBL" id="EEX70003.1"/>
    </source>
</evidence>
<dbReference type="STRING" id="500635.MITSMUL_03134"/>
<protein>
    <recommendedName>
        <fullName evidence="3">Phosphoadenosine phosphosulphate reductase domain-containing protein</fullName>
    </recommendedName>
</protein>
<dbReference type="AlphaFoldDB" id="C9KJD7"/>
<accession>C9KJD7</accession>
<evidence type="ECO:0000313" key="2">
    <source>
        <dbReference type="Proteomes" id="UP000003671"/>
    </source>
</evidence>
<dbReference type="Gene3D" id="3.40.50.620">
    <property type="entry name" value="HUPs"/>
    <property type="match status" value="1"/>
</dbReference>
<dbReference type="HOGENOM" id="CLU_1946374_0_0_9"/>
<dbReference type="eggNOG" id="COG0175">
    <property type="taxonomic scope" value="Bacteria"/>
</dbReference>